<feature type="transmembrane region" description="Helical" evidence="1">
    <location>
        <begin position="414"/>
        <end position="433"/>
    </location>
</feature>
<name>A0ABU1ZNL0_9BURK</name>
<keyword evidence="1" id="KW-0812">Transmembrane</keyword>
<keyword evidence="1" id="KW-1133">Transmembrane helix</keyword>
<gene>
    <name evidence="2" type="ORF">J2X15_002410</name>
</gene>
<accession>A0ABU1ZNL0</accession>
<reference evidence="2 3" key="1">
    <citation type="submission" date="2023-07" db="EMBL/GenBank/DDBJ databases">
        <title>Sorghum-associated microbial communities from plants grown in Nebraska, USA.</title>
        <authorList>
            <person name="Schachtman D."/>
        </authorList>
    </citation>
    <scope>NUCLEOTIDE SEQUENCE [LARGE SCALE GENOMIC DNA]</scope>
    <source>
        <strain evidence="2 3">BE308</strain>
    </source>
</reference>
<evidence type="ECO:0000313" key="2">
    <source>
        <dbReference type="EMBL" id="MDR7307123.1"/>
    </source>
</evidence>
<dbReference type="EMBL" id="JAVDXO010000005">
    <property type="protein sequence ID" value="MDR7307123.1"/>
    <property type="molecule type" value="Genomic_DNA"/>
</dbReference>
<keyword evidence="3" id="KW-1185">Reference proteome</keyword>
<evidence type="ECO:0000313" key="3">
    <source>
        <dbReference type="Proteomes" id="UP001268089"/>
    </source>
</evidence>
<organism evidence="2 3">
    <name type="scientific">Rhodoferax saidenbachensis</name>
    <dbReference type="NCBI Taxonomy" id="1484693"/>
    <lineage>
        <taxon>Bacteria</taxon>
        <taxon>Pseudomonadati</taxon>
        <taxon>Pseudomonadota</taxon>
        <taxon>Betaproteobacteria</taxon>
        <taxon>Burkholderiales</taxon>
        <taxon>Comamonadaceae</taxon>
        <taxon>Rhodoferax</taxon>
    </lineage>
</organism>
<comment type="caution">
    <text evidence="2">The sequence shown here is derived from an EMBL/GenBank/DDBJ whole genome shotgun (WGS) entry which is preliminary data.</text>
</comment>
<proteinExistence type="predicted"/>
<sequence>MNSHTAAPGKRHLPEDDALRAVLHNEVLLRPPPRMGLPVHLLCVVVRNTDVDLQAECAHLALLPGQKDLDVSMLQTQQLRVQVGPCTLRWERHTEFTRYTLMRALPPATLINDVPQQYVSQLFPDDAWLENIPGTTLAAMHLVMLWGEPPHAVTRATAYGHWFAEGAAVAALMGAPPHSCVVTDLVLQPDGFERLLVVATPGMSEPRAGRIAQRLLDIETYRIMALRGLPAAQQLMPQITEMETELAGLSGQLRGILANNQELLDQITPLAARLERSIAEHRALFDASRAYAAIVTQRLSELREKAAPETRTLSELLDRRLAPAIATITAVEKRMVDLSVRISHATALLQTRIQAIGEAQNRHAIATLHSTQLLVRRLQRTVAGLTIAAATYCIVSLLWQAAQALKSGGLAFDPQLWVGALIPLALGGVWWMVRRVNQALDTD</sequence>
<evidence type="ECO:0000256" key="1">
    <source>
        <dbReference type="SAM" id="Phobius"/>
    </source>
</evidence>
<dbReference type="Pfam" id="PF11902">
    <property type="entry name" value="DUF3422"/>
    <property type="match status" value="1"/>
</dbReference>
<dbReference type="RefSeq" id="WP_310343103.1">
    <property type="nucleotide sequence ID" value="NZ_JAVDXO010000005.1"/>
</dbReference>
<keyword evidence="1" id="KW-0472">Membrane</keyword>
<dbReference type="Proteomes" id="UP001268089">
    <property type="component" value="Unassembled WGS sequence"/>
</dbReference>
<protein>
    <submittedName>
        <fullName evidence="2">Membrane-anchored protein</fullName>
    </submittedName>
</protein>
<feature type="transmembrane region" description="Helical" evidence="1">
    <location>
        <begin position="382"/>
        <end position="402"/>
    </location>
</feature>
<dbReference type="InterPro" id="IPR021830">
    <property type="entry name" value="DUF3422"/>
</dbReference>